<dbReference type="GO" id="GO:0008017">
    <property type="term" value="F:microtubule binding"/>
    <property type="evidence" value="ECO:0007669"/>
    <property type="project" value="InterPro"/>
</dbReference>
<comment type="subcellular location">
    <subcellularLocation>
        <location evidence="1">Cytoplasm</location>
        <location evidence="1">Cytoskeleton</location>
    </subcellularLocation>
</comment>
<feature type="non-terminal residue" evidence="9">
    <location>
        <position position="1"/>
    </location>
</feature>
<gene>
    <name evidence="9" type="ORF">AGLY_009954</name>
</gene>
<keyword evidence="4" id="KW-0206">Cytoskeleton</keyword>
<evidence type="ECO:0000256" key="3">
    <source>
        <dbReference type="ARBA" id="ARBA00022840"/>
    </source>
</evidence>
<dbReference type="InterPro" id="IPR027640">
    <property type="entry name" value="Kinesin-like_fam"/>
</dbReference>
<dbReference type="Pfam" id="PF00225">
    <property type="entry name" value="Kinesin"/>
    <property type="match status" value="1"/>
</dbReference>
<dbReference type="Gene3D" id="3.40.850.10">
    <property type="entry name" value="Kinesin motor domain"/>
    <property type="match status" value="1"/>
</dbReference>
<dbReference type="InterPro" id="IPR036961">
    <property type="entry name" value="Kinesin_motor_dom_sf"/>
</dbReference>
<feature type="coiled-coil region" evidence="7">
    <location>
        <begin position="500"/>
        <end position="527"/>
    </location>
</feature>
<dbReference type="SMART" id="SM00129">
    <property type="entry name" value="KISc"/>
    <property type="match status" value="1"/>
</dbReference>
<keyword evidence="2 5" id="KW-0547">Nucleotide-binding</keyword>
<evidence type="ECO:0000256" key="7">
    <source>
        <dbReference type="SAM" id="Coils"/>
    </source>
</evidence>
<keyword evidence="5 6" id="KW-0505">Motor protein</keyword>
<dbReference type="GO" id="GO:0007018">
    <property type="term" value="P:microtubule-based movement"/>
    <property type="evidence" value="ECO:0007669"/>
    <property type="project" value="InterPro"/>
</dbReference>
<dbReference type="PANTHER" id="PTHR47968:SF65">
    <property type="entry name" value="KINESIN MOTOR DOMAIN-CONTAINING PROTEIN"/>
    <property type="match status" value="1"/>
</dbReference>
<keyword evidence="6" id="KW-0493">Microtubule</keyword>
<accession>A0A6G0TG31</accession>
<dbReference type="SUPFAM" id="SSF52540">
    <property type="entry name" value="P-loop containing nucleoside triphosphate hydrolases"/>
    <property type="match status" value="1"/>
</dbReference>
<evidence type="ECO:0000256" key="6">
    <source>
        <dbReference type="RuleBase" id="RU000394"/>
    </source>
</evidence>
<evidence type="ECO:0000256" key="5">
    <source>
        <dbReference type="PROSITE-ProRule" id="PRU00283"/>
    </source>
</evidence>
<organism evidence="9 10">
    <name type="scientific">Aphis glycines</name>
    <name type="common">Soybean aphid</name>
    <dbReference type="NCBI Taxonomy" id="307491"/>
    <lineage>
        <taxon>Eukaryota</taxon>
        <taxon>Metazoa</taxon>
        <taxon>Ecdysozoa</taxon>
        <taxon>Arthropoda</taxon>
        <taxon>Hexapoda</taxon>
        <taxon>Insecta</taxon>
        <taxon>Pterygota</taxon>
        <taxon>Neoptera</taxon>
        <taxon>Paraneoptera</taxon>
        <taxon>Hemiptera</taxon>
        <taxon>Sternorrhyncha</taxon>
        <taxon>Aphidomorpha</taxon>
        <taxon>Aphidoidea</taxon>
        <taxon>Aphididae</taxon>
        <taxon>Aphidini</taxon>
        <taxon>Aphis</taxon>
        <taxon>Aphis</taxon>
    </lineage>
</organism>
<dbReference type="GO" id="GO:0005874">
    <property type="term" value="C:microtubule"/>
    <property type="evidence" value="ECO:0007669"/>
    <property type="project" value="UniProtKB-KW"/>
</dbReference>
<keyword evidence="7" id="KW-0175">Coiled coil</keyword>
<comment type="similarity">
    <text evidence="5 6">Belongs to the TRAFAC class myosin-kinesin ATPase superfamily. Kinesin family.</text>
</comment>
<dbReference type="GO" id="GO:0003777">
    <property type="term" value="F:microtubule motor activity"/>
    <property type="evidence" value="ECO:0007669"/>
    <property type="project" value="InterPro"/>
</dbReference>
<feature type="domain" description="Kinesin motor" evidence="8">
    <location>
        <begin position="64"/>
        <end position="396"/>
    </location>
</feature>
<reference evidence="9 10" key="1">
    <citation type="submission" date="2019-08" db="EMBL/GenBank/DDBJ databases">
        <title>The genome of the soybean aphid Biotype 1, its phylome, world population structure and adaptation to the North American continent.</title>
        <authorList>
            <person name="Giordano R."/>
            <person name="Donthu R.K."/>
            <person name="Hernandez A.G."/>
            <person name="Wright C.L."/>
            <person name="Zimin A.V."/>
        </authorList>
    </citation>
    <scope>NUCLEOTIDE SEQUENCE [LARGE SCALE GENOMIC DNA]</scope>
    <source>
        <tissue evidence="9">Whole aphids</tissue>
    </source>
</reference>
<dbReference type="PRINTS" id="PR00380">
    <property type="entry name" value="KINESINHEAVY"/>
</dbReference>
<feature type="binding site" evidence="5">
    <location>
        <begin position="166"/>
        <end position="173"/>
    </location>
    <ligand>
        <name>ATP</name>
        <dbReference type="ChEBI" id="CHEBI:30616"/>
    </ligand>
</feature>
<evidence type="ECO:0000256" key="2">
    <source>
        <dbReference type="ARBA" id="ARBA00022741"/>
    </source>
</evidence>
<dbReference type="OrthoDB" id="3176171at2759"/>
<evidence type="ECO:0000256" key="4">
    <source>
        <dbReference type="ARBA" id="ARBA00023212"/>
    </source>
</evidence>
<protein>
    <recommendedName>
        <fullName evidence="6">Kinesin-like protein</fullName>
    </recommendedName>
</protein>
<dbReference type="InterPro" id="IPR001752">
    <property type="entry name" value="Kinesin_motor_dom"/>
</dbReference>
<evidence type="ECO:0000256" key="1">
    <source>
        <dbReference type="ARBA" id="ARBA00004245"/>
    </source>
</evidence>
<dbReference type="PROSITE" id="PS00411">
    <property type="entry name" value="KINESIN_MOTOR_1"/>
    <property type="match status" value="1"/>
</dbReference>
<dbReference type="GO" id="GO:0005524">
    <property type="term" value="F:ATP binding"/>
    <property type="evidence" value="ECO:0007669"/>
    <property type="project" value="UniProtKB-UniRule"/>
</dbReference>
<proteinExistence type="inferred from homology"/>
<keyword evidence="10" id="KW-1185">Reference proteome</keyword>
<dbReference type="InterPro" id="IPR027417">
    <property type="entry name" value="P-loop_NTPase"/>
</dbReference>
<dbReference type="InterPro" id="IPR019821">
    <property type="entry name" value="Kinesin_motor_CS"/>
</dbReference>
<sequence length="864" mass="98443">IDITIDLLNSCLVIIIFGATSNSLNENENKQNGHNSIMVLNRRSLENLKKLVPGRGRNVAQEEQMRVFVRIKPLPEEDDLLKPKTIRIRNDNALIFDPKQDETPFFFHGVKQNPRDISKRQHKSIKYDFHRVFGPQSSNEDIYNESTKDLLNKLLCGYNCSVFVYGATGAGKTFTMLGNETNYGITYLTMKDLYEKVNEQQNSKKFEIYVSYLEVYNEMVYDLLVSDKKPLFLRECGNTTSVAGITIKMVNNVDELIEMLRRGNDNRTQHPTDANAESSRSHALFQMTFKHTDQVKMAKLSMVDLAGSERASSNKGMRFKEGSNINKSLLALGNCINNLSDGLRHIPYRDSKLTRLLKDSLGGNCKTLMISCVSPALSSYEDTHNTLKYASRAMKIKSNLKENVMSINHPPSHYTKLISGLEDEIQHLKKKHEELMKSKSPLPPDNLEDLKSTLESLFVGKIKKHNEILRLESTQKKTELRIFLKKNLLERFSSFNVPNLDEMTSELNRINMAIQQFQGRMASLNAQLNILWDEVIASNNELNLFIKKLEENNVKQFLDTDIVRLNAEVIIEEQATLLEHRNEIGMILDSNLNISNELITMLAEKSNQYYTLLNAHNKNTEDMKKNHINVTKSFLGGLKAVSWDFSPGNQCKIKRDAFFNLNELSIENLRTCTKPECSKPIKLEECMSPLQIVEDKLEQITLQPEINKMDTSPDSNADETVVISTQAESLNNTFVLKQNLDLATVKRLATTTPHRSKPPIDTRCLTKSITKPTIQRKRLVLNNHKTGLANRKVNQENMPLIMAATRTLADPTLAKAVTKARNNTNNILTTKSVNTRITSQDTCKTINVKNQKPTLTMRQRNWLN</sequence>
<comment type="caution">
    <text evidence="9">The sequence shown here is derived from an EMBL/GenBank/DDBJ whole genome shotgun (WGS) entry which is preliminary data.</text>
</comment>
<dbReference type="PROSITE" id="PS50067">
    <property type="entry name" value="KINESIN_MOTOR_2"/>
    <property type="match status" value="1"/>
</dbReference>
<dbReference type="EMBL" id="VYZN01000039">
    <property type="protein sequence ID" value="KAE9532331.1"/>
    <property type="molecule type" value="Genomic_DNA"/>
</dbReference>
<keyword evidence="3 5" id="KW-0067">ATP-binding</keyword>
<dbReference type="AlphaFoldDB" id="A0A6G0TG31"/>
<evidence type="ECO:0000313" key="9">
    <source>
        <dbReference type="EMBL" id="KAE9532331.1"/>
    </source>
</evidence>
<evidence type="ECO:0000313" key="10">
    <source>
        <dbReference type="Proteomes" id="UP000475862"/>
    </source>
</evidence>
<evidence type="ECO:0000259" key="8">
    <source>
        <dbReference type="PROSITE" id="PS50067"/>
    </source>
</evidence>
<keyword evidence="4" id="KW-0963">Cytoplasm</keyword>
<name>A0A6G0TG31_APHGL</name>
<dbReference type="Proteomes" id="UP000475862">
    <property type="component" value="Unassembled WGS sequence"/>
</dbReference>
<dbReference type="PANTHER" id="PTHR47968">
    <property type="entry name" value="CENTROMERE PROTEIN E"/>
    <property type="match status" value="1"/>
</dbReference>